<proteinExistence type="predicted"/>
<accession>A0ABX6MCE4</accession>
<dbReference type="Proteomes" id="UP000503117">
    <property type="component" value="Chromosome"/>
</dbReference>
<dbReference type="EMBL" id="CP051684">
    <property type="protein sequence ID" value="QJD91669.1"/>
    <property type="molecule type" value="Genomic_DNA"/>
</dbReference>
<protein>
    <submittedName>
        <fullName evidence="1">Uncharacterized protein</fullName>
    </submittedName>
</protein>
<organism evidence="1 2">
    <name type="scientific">Duganella dendranthematis</name>
    <dbReference type="NCBI Taxonomy" id="2728021"/>
    <lineage>
        <taxon>Bacteria</taxon>
        <taxon>Pseudomonadati</taxon>
        <taxon>Pseudomonadota</taxon>
        <taxon>Betaproteobacteria</taxon>
        <taxon>Burkholderiales</taxon>
        <taxon>Oxalobacteraceae</taxon>
        <taxon>Telluria group</taxon>
        <taxon>Duganella</taxon>
    </lineage>
</organism>
<dbReference type="RefSeq" id="WP_169113021.1">
    <property type="nucleotide sequence ID" value="NZ_CP051684.1"/>
</dbReference>
<gene>
    <name evidence="1" type="ORF">HH213_17200</name>
</gene>
<evidence type="ECO:0000313" key="1">
    <source>
        <dbReference type="EMBL" id="QJD91669.1"/>
    </source>
</evidence>
<name>A0ABX6MCE4_9BURK</name>
<evidence type="ECO:0000313" key="2">
    <source>
        <dbReference type="Proteomes" id="UP000503117"/>
    </source>
</evidence>
<keyword evidence="2" id="KW-1185">Reference proteome</keyword>
<reference evidence="1 2" key="1">
    <citation type="submission" date="2020-04" db="EMBL/GenBank/DDBJ databases">
        <title>Genome sequencing of novel species.</title>
        <authorList>
            <person name="Heo J."/>
            <person name="Kim S.-J."/>
            <person name="Kim J.-S."/>
            <person name="Hong S.-B."/>
            <person name="Kwon S.-W."/>
        </authorList>
    </citation>
    <scope>NUCLEOTIDE SEQUENCE [LARGE SCALE GENOMIC DNA]</scope>
    <source>
        <strain evidence="1 2">AF9R3</strain>
    </source>
</reference>
<sequence>MTHEEELEIVQLMRKARLESRGYASFFGWSVDRDQEELGAAKALAESLELDGKLFFHELKLRGRGNDPPDLEALSLLGERLAFELTELVDGAAIQAYKAGRVYDWALWDRTKFIDLVSSLLTKKAKRFSKLKGSPYPGGYVIVIFTDEPELTKQTVENYLKGHTFSKSPNVSGSYLVLSYDPTLGRCPYFDLT</sequence>